<evidence type="ECO:0000313" key="7">
    <source>
        <dbReference type="Proteomes" id="UP000594261"/>
    </source>
</evidence>
<dbReference type="PANTHER" id="PTHR45647:SF146">
    <property type="entry name" value="U-BOX DOMAIN-CONTAINING PROTEIN 35-LIKE"/>
    <property type="match status" value="1"/>
</dbReference>
<dbReference type="InterPro" id="IPR014729">
    <property type="entry name" value="Rossmann-like_a/b/a_fold"/>
</dbReference>
<evidence type="ECO:0000259" key="5">
    <source>
        <dbReference type="Pfam" id="PF00582"/>
    </source>
</evidence>
<keyword evidence="3" id="KW-0833">Ubl conjugation pathway</keyword>
<evidence type="ECO:0000256" key="2">
    <source>
        <dbReference type="ARBA" id="ARBA00012483"/>
    </source>
</evidence>
<dbReference type="EC" id="2.3.2.27" evidence="2"/>
<accession>A0A7N2MW62</accession>
<evidence type="ECO:0000256" key="3">
    <source>
        <dbReference type="ARBA" id="ARBA00022786"/>
    </source>
</evidence>
<reference evidence="6 7" key="1">
    <citation type="journal article" date="2016" name="G3 (Bethesda)">
        <title>First Draft Assembly and Annotation of the Genome of a California Endemic Oak Quercus lobata Nee (Fagaceae).</title>
        <authorList>
            <person name="Sork V.L."/>
            <person name="Fitz-Gibbon S.T."/>
            <person name="Puiu D."/>
            <person name="Crepeau M."/>
            <person name="Gugger P.F."/>
            <person name="Sherman R."/>
            <person name="Stevens K."/>
            <person name="Langley C.H."/>
            <person name="Pellegrini M."/>
            <person name="Salzberg S.L."/>
        </authorList>
    </citation>
    <scope>NUCLEOTIDE SEQUENCE [LARGE SCALE GENOMIC DNA]</scope>
    <source>
        <strain evidence="6 7">cv. SW786</strain>
    </source>
</reference>
<feature type="domain" description="UspA" evidence="5">
    <location>
        <begin position="14"/>
        <end position="137"/>
    </location>
</feature>
<dbReference type="OMA" id="NIACNEV"/>
<evidence type="ECO:0000313" key="6">
    <source>
        <dbReference type="EnsemblPlants" id="QL11p008734:mrna"/>
    </source>
</evidence>
<sequence length="210" mass="23159">MARGSADNKKEELVAVAIDKDKGSHYALKWTIDHLLTRGQVLTLIHVNQRPSSLPTQIGNHEVSEEVVRAYKEQLENQAKELFLPYRCFCTRKDIKCNEVILEDLDITKALIDYVSANSVEILVLGAASRGGLVRRFKTTDIPSSVSKVAPDFCTVYVIAKGKISHVRAATGQPPPKIPPLNPMQHQASNISDSGGANFTRNQQSRGLLL</sequence>
<evidence type="ECO:0000256" key="4">
    <source>
        <dbReference type="SAM" id="MobiDB-lite"/>
    </source>
</evidence>
<protein>
    <recommendedName>
        <fullName evidence="2">RING-type E3 ubiquitin transferase</fullName>
        <ecNumber evidence="2">2.3.2.27</ecNumber>
    </recommendedName>
</protein>
<dbReference type="CDD" id="cd01989">
    <property type="entry name" value="USP_STK_Ubox_N"/>
    <property type="match status" value="1"/>
</dbReference>
<dbReference type="InterPro" id="IPR051348">
    <property type="entry name" value="U-box_ubiquitin_ligases"/>
</dbReference>
<dbReference type="InterPro" id="IPR006016">
    <property type="entry name" value="UspA"/>
</dbReference>
<feature type="region of interest" description="Disordered" evidence="4">
    <location>
        <begin position="169"/>
        <end position="198"/>
    </location>
</feature>
<dbReference type="AlphaFoldDB" id="A0A7N2MW62"/>
<dbReference type="PANTHER" id="PTHR45647">
    <property type="entry name" value="OS02G0152300 PROTEIN"/>
    <property type="match status" value="1"/>
</dbReference>
<organism evidence="6 7">
    <name type="scientific">Quercus lobata</name>
    <name type="common">Valley oak</name>
    <dbReference type="NCBI Taxonomy" id="97700"/>
    <lineage>
        <taxon>Eukaryota</taxon>
        <taxon>Viridiplantae</taxon>
        <taxon>Streptophyta</taxon>
        <taxon>Embryophyta</taxon>
        <taxon>Tracheophyta</taxon>
        <taxon>Spermatophyta</taxon>
        <taxon>Magnoliopsida</taxon>
        <taxon>eudicotyledons</taxon>
        <taxon>Gunneridae</taxon>
        <taxon>Pentapetalae</taxon>
        <taxon>rosids</taxon>
        <taxon>fabids</taxon>
        <taxon>Fagales</taxon>
        <taxon>Fagaceae</taxon>
        <taxon>Quercus</taxon>
    </lineage>
</organism>
<dbReference type="GO" id="GO:0061630">
    <property type="term" value="F:ubiquitin protein ligase activity"/>
    <property type="evidence" value="ECO:0007669"/>
    <property type="project" value="UniProtKB-EC"/>
</dbReference>
<dbReference type="InParanoid" id="A0A7N2MW62"/>
<dbReference type="EMBL" id="LRBV02000011">
    <property type="status" value="NOT_ANNOTATED_CDS"/>
    <property type="molecule type" value="Genomic_DNA"/>
</dbReference>
<dbReference type="Gramene" id="QL11p008734:mrna">
    <property type="protein sequence ID" value="QL11p008734:mrna"/>
    <property type="gene ID" value="QL11p008734"/>
</dbReference>
<reference evidence="6" key="2">
    <citation type="submission" date="2021-01" db="UniProtKB">
        <authorList>
            <consortium name="EnsemblPlants"/>
        </authorList>
    </citation>
    <scope>IDENTIFICATION</scope>
</reference>
<dbReference type="EnsemblPlants" id="QL11p008734:mrna">
    <property type="protein sequence ID" value="QL11p008734:mrna"/>
    <property type="gene ID" value="QL11p008734"/>
</dbReference>
<feature type="compositionally biased region" description="Polar residues" evidence="4">
    <location>
        <begin position="184"/>
        <end position="198"/>
    </location>
</feature>
<name>A0A7N2MW62_QUELO</name>
<evidence type="ECO:0000256" key="1">
    <source>
        <dbReference type="ARBA" id="ARBA00000900"/>
    </source>
</evidence>
<dbReference type="Pfam" id="PF00582">
    <property type="entry name" value="Usp"/>
    <property type="match status" value="1"/>
</dbReference>
<feature type="compositionally biased region" description="Pro residues" evidence="4">
    <location>
        <begin position="173"/>
        <end position="182"/>
    </location>
</feature>
<dbReference type="SUPFAM" id="SSF52402">
    <property type="entry name" value="Adenine nucleotide alpha hydrolases-like"/>
    <property type="match status" value="1"/>
</dbReference>
<dbReference type="Gene3D" id="3.40.50.620">
    <property type="entry name" value="HUPs"/>
    <property type="match status" value="1"/>
</dbReference>
<dbReference type="Proteomes" id="UP000594261">
    <property type="component" value="Chromosome 11"/>
</dbReference>
<comment type="catalytic activity">
    <reaction evidence="1">
        <text>S-ubiquitinyl-[E2 ubiquitin-conjugating enzyme]-L-cysteine + [acceptor protein]-L-lysine = [E2 ubiquitin-conjugating enzyme]-L-cysteine + N(6)-ubiquitinyl-[acceptor protein]-L-lysine.</text>
        <dbReference type="EC" id="2.3.2.27"/>
    </reaction>
</comment>
<proteinExistence type="predicted"/>
<keyword evidence="7" id="KW-1185">Reference proteome</keyword>